<sequence>METRTLNSSFYKRSSKRKKPECSHVLLNIVRAGTCAEYSKGDGLPKRQQRLGSYQLVYVTTRQEHPLAYKNSITLVC</sequence>
<proteinExistence type="predicted"/>
<organism evidence="1 2">
    <name type="scientific">Ascaris lumbricoides</name>
    <name type="common">Giant roundworm</name>
    <dbReference type="NCBI Taxonomy" id="6252"/>
    <lineage>
        <taxon>Eukaryota</taxon>
        <taxon>Metazoa</taxon>
        <taxon>Ecdysozoa</taxon>
        <taxon>Nematoda</taxon>
        <taxon>Chromadorea</taxon>
        <taxon>Rhabditida</taxon>
        <taxon>Spirurina</taxon>
        <taxon>Ascaridomorpha</taxon>
        <taxon>Ascaridoidea</taxon>
        <taxon>Ascarididae</taxon>
        <taxon>Ascaris</taxon>
    </lineage>
</organism>
<accession>A0A0M3IJ17</accession>
<dbReference type="Proteomes" id="UP000036681">
    <property type="component" value="Unplaced"/>
</dbReference>
<keyword evidence="1" id="KW-1185">Reference proteome</keyword>
<protein>
    <submittedName>
        <fullName evidence="2">Uncharacterized protein</fullName>
    </submittedName>
</protein>
<dbReference type="AlphaFoldDB" id="A0A0M3IJ17"/>
<dbReference type="WBParaSite" id="ALUE_0001859501-mRNA-1">
    <property type="protein sequence ID" value="ALUE_0001859501-mRNA-1"/>
    <property type="gene ID" value="ALUE_0001859501"/>
</dbReference>
<evidence type="ECO:0000313" key="1">
    <source>
        <dbReference type="Proteomes" id="UP000036681"/>
    </source>
</evidence>
<name>A0A0M3IJ17_ASCLU</name>
<evidence type="ECO:0000313" key="2">
    <source>
        <dbReference type="WBParaSite" id="ALUE_0001859501-mRNA-1"/>
    </source>
</evidence>
<reference evidence="2" key="1">
    <citation type="submission" date="2017-02" db="UniProtKB">
        <authorList>
            <consortium name="WormBaseParasite"/>
        </authorList>
    </citation>
    <scope>IDENTIFICATION</scope>
</reference>